<organism evidence="1 2">
    <name type="scientific">Trichonephila inaurata madagascariensis</name>
    <dbReference type="NCBI Taxonomy" id="2747483"/>
    <lineage>
        <taxon>Eukaryota</taxon>
        <taxon>Metazoa</taxon>
        <taxon>Ecdysozoa</taxon>
        <taxon>Arthropoda</taxon>
        <taxon>Chelicerata</taxon>
        <taxon>Arachnida</taxon>
        <taxon>Araneae</taxon>
        <taxon>Araneomorphae</taxon>
        <taxon>Entelegynae</taxon>
        <taxon>Araneoidea</taxon>
        <taxon>Nephilidae</taxon>
        <taxon>Trichonephila</taxon>
        <taxon>Trichonephila inaurata</taxon>
    </lineage>
</organism>
<keyword evidence="2" id="KW-1185">Reference proteome</keyword>
<protein>
    <submittedName>
        <fullName evidence="1">Uncharacterized protein</fullName>
    </submittedName>
</protein>
<evidence type="ECO:0000313" key="1">
    <source>
        <dbReference type="EMBL" id="GFY51196.1"/>
    </source>
</evidence>
<dbReference type="Proteomes" id="UP000886998">
    <property type="component" value="Unassembled WGS sequence"/>
</dbReference>
<gene>
    <name evidence="1" type="ORF">TNIN_407991</name>
</gene>
<dbReference type="AlphaFoldDB" id="A0A8X7BZP7"/>
<dbReference type="EMBL" id="BMAV01007928">
    <property type="protein sequence ID" value="GFY51196.1"/>
    <property type="molecule type" value="Genomic_DNA"/>
</dbReference>
<sequence>MHVTGNCLTSPTVNKSLINLKDDTAAANFSAIEDDTGVLQSIPVLKTTSLREAEALMESTIIPLWQSHQLIGVIYKLLREAQAFGESRLRKVQCL</sequence>
<comment type="caution">
    <text evidence="1">The sequence shown here is derived from an EMBL/GenBank/DDBJ whole genome shotgun (WGS) entry which is preliminary data.</text>
</comment>
<reference evidence="1" key="1">
    <citation type="submission" date="2020-08" db="EMBL/GenBank/DDBJ databases">
        <title>Multicomponent nature underlies the extraordinary mechanical properties of spider dragline silk.</title>
        <authorList>
            <person name="Kono N."/>
            <person name="Nakamura H."/>
            <person name="Mori M."/>
            <person name="Yoshida Y."/>
            <person name="Ohtoshi R."/>
            <person name="Malay A.D."/>
            <person name="Moran D.A.P."/>
            <person name="Tomita M."/>
            <person name="Numata K."/>
            <person name="Arakawa K."/>
        </authorList>
    </citation>
    <scope>NUCLEOTIDE SEQUENCE</scope>
</reference>
<name>A0A8X7BZP7_9ARAC</name>
<accession>A0A8X7BZP7</accession>
<evidence type="ECO:0000313" key="2">
    <source>
        <dbReference type="Proteomes" id="UP000886998"/>
    </source>
</evidence>
<proteinExistence type="predicted"/>